<dbReference type="InterPro" id="IPR005950">
    <property type="entry name" value="ModA"/>
</dbReference>
<feature type="binding site" evidence="4">
    <location>
        <position position="84"/>
    </location>
    <ligand>
        <name>molybdate</name>
        <dbReference type="ChEBI" id="CHEBI:36264"/>
    </ligand>
</feature>
<keyword evidence="3" id="KW-0732">Signal</keyword>
<keyword evidence="6" id="KW-1185">Reference proteome</keyword>
<organism evidence="5 6">
    <name type="scientific">Marinomonas mediterranea (strain ATCC 700492 / JCM 21426 / NBRC 103028 / MMB-1)</name>
    <dbReference type="NCBI Taxonomy" id="717774"/>
    <lineage>
        <taxon>Bacteria</taxon>
        <taxon>Pseudomonadati</taxon>
        <taxon>Pseudomonadota</taxon>
        <taxon>Gammaproteobacteria</taxon>
        <taxon>Oceanospirillales</taxon>
        <taxon>Oceanospirillaceae</taxon>
        <taxon>Marinomonas</taxon>
    </lineage>
</organism>
<dbReference type="GO" id="GO:0015689">
    <property type="term" value="P:molybdate ion transport"/>
    <property type="evidence" value="ECO:0007669"/>
    <property type="project" value="InterPro"/>
</dbReference>
<dbReference type="InterPro" id="IPR050682">
    <property type="entry name" value="ModA/WtpA"/>
</dbReference>
<dbReference type="eggNOG" id="COG0725">
    <property type="taxonomic scope" value="Bacteria"/>
</dbReference>
<evidence type="ECO:0000313" key="6">
    <source>
        <dbReference type="Proteomes" id="UP000001062"/>
    </source>
</evidence>
<dbReference type="RefSeq" id="WP_013660124.1">
    <property type="nucleotide sequence ID" value="NC_015276.1"/>
</dbReference>
<dbReference type="PANTHER" id="PTHR30632:SF14">
    <property type="entry name" value="TUNGSTATE_MOLYBDATE_CHROMATE-BINDING PROTEIN MODA"/>
    <property type="match status" value="1"/>
</dbReference>
<accession>F2K3X0</accession>
<dbReference type="InterPro" id="IPR044084">
    <property type="entry name" value="AvModA-like_subst-bd"/>
</dbReference>
<keyword evidence="4" id="KW-0500">Molybdenum</keyword>
<name>F2K3X0_MARM1</name>
<dbReference type="SUPFAM" id="SSF53850">
    <property type="entry name" value="Periplasmic binding protein-like II"/>
    <property type="match status" value="1"/>
</dbReference>
<dbReference type="STRING" id="717774.Marme_0944"/>
<dbReference type="PIRSF" id="PIRSF004846">
    <property type="entry name" value="ModA"/>
    <property type="match status" value="1"/>
</dbReference>
<dbReference type="CDD" id="cd13539">
    <property type="entry name" value="PBP2_AvModA"/>
    <property type="match status" value="1"/>
</dbReference>
<dbReference type="KEGG" id="mme:Marme_0944"/>
<dbReference type="AlphaFoldDB" id="F2K3X0"/>
<dbReference type="PANTHER" id="PTHR30632">
    <property type="entry name" value="MOLYBDATE-BINDING PERIPLASMIC PROTEIN"/>
    <property type="match status" value="1"/>
</dbReference>
<feature type="binding site" evidence="4">
    <location>
        <position position="197"/>
    </location>
    <ligand>
        <name>molybdate</name>
        <dbReference type="ChEBI" id="CHEBI:36264"/>
    </ligand>
</feature>
<evidence type="ECO:0000256" key="3">
    <source>
        <dbReference type="ARBA" id="ARBA00022729"/>
    </source>
</evidence>
<dbReference type="GO" id="GO:0030973">
    <property type="term" value="F:molybdate ion binding"/>
    <property type="evidence" value="ECO:0007669"/>
    <property type="project" value="InterPro"/>
</dbReference>
<evidence type="ECO:0000256" key="1">
    <source>
        <dbReference type="ARBA" id="ARBA00009175"/>
    </source>
</evidence>
<dbReference type="Proteomes" id="UP000001062">
    <property type="component" value="Chromosome"/>
</dbReference>
<dbReference type="PATRIC" id="fig|717774.3.peg.986"/>
<dbReference type="Gene3D" id="3.40.190.10">
    <property type="entry name" value="Periplasmic binding protein-like II"/>
    <property type="match status" value="2"/>
</dbReference>
<evidence type="ECO:0000313" key="5">
    <source>
        <dbReference type="EMBL" id="ADZ90219.1"/>
    </source>
</evidence>
<comment type="similarity">
    <text evidence="1">Belongs to the bacterial solute-binding protein ModA family.</text>
</comment>
<dbReference type="Pfam" id="PF13531">
    <property type="entry name" value="SBP_bac_11"/>
    <property type="match status" value="1"/>
</dbReference>
<dbReference type="EMBL" id="CP002583">
    <property type="protein sequence ID" value="ADZ90219.1"/>
    <property type="molecule type" value="Genomic_DNA"/>
</dbReference>
<gene>
    <name evidence="5" type="ordered locus">Marme_0944</name>
</gene>
<dbReference type="GO" id="GO:0046872">
    <property type="term" value="F:metal ion binding"/>
    <property type="evidence" value="ECO:0007669"/>
    <property type="project" value="UniProtKB-KW"/>
</dbReference>
<sequence length="278" mass="30578">MDKEVDIRADKGAQSNVFKNLQWKIRNWKKCSTLAIFGLGLSSVTWADTLNVAVASNFTSIMPSIVKGFEAQTSHKVRVSYGSSGKIYAQIRHGAPFDVFLSADQDKPNRLIAESLAVRDSQFTYAQGQLALFAPRLTDESNTPKQIVMSQKFNKLAIANPKLAPYGAAAEQVIRALVQNGSLTEQIQTKLVTGENINQTYQYIASGNAELGFVALSQVTKQPSNTVWKIPMSLYLPIKQDAVIVESSHHLDAAKQFTDYLKAPSVKEVIEAHGYLSP</sequence>
<protein>
    <submittedName>
        <fullName evidence="5">Molybdenum ABC transporter, periplasmic molybdate-binding protein</fullName>
    </submittedName>
</protein>
<dbReference type="NCBIfam" id="TIGR01256">
    <property type="entry name" value="modA"/>
    <property type="match status" value="1"/>
</dbReference>
<evidence type="ECO:0000256" key="2">
    <source>
        <dbReference type="ARBA" id="ARBA00022723"/>
    </source>
</evidence>
<dbReference type="HOGENOM" id="CLU_065520_1_0_6"/>
<evidence type="ECO:0000256" key="4">
    <source>
        <dbReference type="PIRSR" id="PIRSR004846-1"/>
    </source>
</evidence>
<reference evidence="5 6" key="1">
    <citation type="journal article" date="2012" name="Stand. Genomic Sci.">
        <title>Complete genome sequence of the melanogenic marine bacterium Marinomonas mediterranea type strain (MMB-1(T)).</title>
        <authorList>
            <person name="Lucas-Elio P."/>
            <person name="Goodwin L."/>
            <person name="Woyke T."/>
            <person name="Pitluck S."/>
            <person name="Nolan M."/>
            <person name="Kyrpides N.C."/>
            <person name="Detter J.C."/>
            <person name="Copeland A."/>
            <person name="Teshima H."/>
            <person name="Bruce D."/>
            <person name="Detter C."/>
            <person name="Tapia R."/>
            <person name="Han S."/>
            <person name="Land M.L."/>
            <person name="Ivanova N."/>
            <person name="Mikhailova N."/>
            <person name="Johnston A.W."/>
            <person name="Sanchez-Amat A."/>
        </authorList>
    </citation>
    <scope>NUCLEOTIDE SEQUENCE [LARGE SCALE GENOMIC DNA]</scope>
    <source>
        <strain evidence="6">ATCC 700492 / JCM 21426 / NBRC 103028 / MMB-1</strain>
    </source>
</reference>
<proteinExistence type="inferred from homology"/>
<keyword evidence="2 4" id="KW-0479">Metal-binding</keyword>